<protein>
    <submittedName>
        <fullName evidence="1">Uncharacterized protein</fullName>
    </submittedName>
</protein>
<comment type="caution">
    <text evidence="1">The sequence shown here is derived from an EMBL/GenBank/DDBJ whole genome shotgun (WGS) entry which is preliminary data.</text>
</comment>
<reference evidence="1 2" key="1">
    <citation type="journal article" date="2015" name="Genome Announc.">
        <title>Expanding the biotechnology potential of lactobacilli through comparative genomics of 213 strains and associated genera.</title>
        <authorList>
            <person name="Sun Z."/>
            <person name="Harris H.M."/>
            <person name="McCann A."/>
            <person name="Guo C."/>
            <person name="Argimon S."/>
            <person name="Zhang W."/>
            <person name="Yang X."/>
            <person name="Jeffery I.B."/>
            <person name="Cooney J.C."/>
            <person name="Kagawa T.F."/>
            <person name="Liu W."/>
            <person name="Song Y."/>
            <person name="Salvetti E."/>
            <person name="Wrobel A."/>
            <person name="Rasinkangas P."/>
            <person name="Parkhill J."/>
            <person name="Rea M.C."/>
            <person name="O'Sullivan O."/>
            <person name="Ritari J."/>
            <person name="Douillard F.P."/>
            <person name="Paul Ross R."/>
            <person name="Yang R."/>
            <person name="Briner A.E."/>
            <person name="Felis G.E."/>
            <person name="de Vos W.M."/>
            <person name="Barrangou R."/>
            <person name="Klaenhammer T.R."/>
            <person name="Caufield P.W."/>
            <person name="Cui Y."/>
            <person name="Zhang H."/>
            <person name="O'Toole P.W."/>
        </authorList>
    </citation>
    <scope>NUCLEOTIDE SEQUENCE [LARGE SCALE GENOMIC DNA]</scope>
    <source>
        <strain evidence="1 2">DSM 16991</strain>
    </source>
</reference>
<dbReference type="eggNOG" id="ENOG5032J8T">
    <property type="taxonomic scope" value="Bacteria"/>
</dbReference>
<dbReference type="EMBL" id="AZFW01000039">
    <property type="protein sequence ID" value="KRM27986.1"/>
    <property type="molecule type" value="Genomic_DNA"/>
</dbReference>
<dbReference type="Proteomes" id="UP000050949">
    <property type="component" value="Unassembled WGS sequence"/>
</dbReference>
<evidence type="ECO:0000313" key="1">
    <source>
        <dbReference type="EMBL" id="KRM27986.1"/>
    </source>
</evidence>
<dbReference type="RefSeq" id="WP_027827901.1">
    <property type="nucleotide sequence ID" value="NZ_AUEH01000009.1"/>
</dbReference>
<proteinExistence type="predicted"/>
<name>A0A0R1XD34_9LACO</name>
<evidence type="ECO:0000313" key="2">
    <source>
        <dbReference type="Proteomes" id="UP000050949"/>
    </source>
</evidence>
<sequence>MTITELVAAMAAKETPITITEPALLDLVFGLSTHFNQNSLRSMASGALTGMFVSGPSAASASMPYMQSKQVEDIEKQLQKTKRFPIGLTLTENHLPIGTHFTQDIDQVRAILAAAPEYLITLVSAHQIVLDRK</sequence>
<gene>
    <name evidence="1" type="ORF">FC91_GL002281</name>
</gene>
<dbReference type="PATRIC" id="fig|1122147.4.peg.2359"/>
<organism evidence="1 2">
    <name type="scientific">Schleiferilactobacillus harbinensis DSM 16991</name>
    <dbReference type="NCBI Taxonomy" id="1122147"/>
    <lineage>
        <taxon>Bacteria</taxon>
        <taxon>Bacillati</taxon>
        <taxon>Bacillota</taxon>
        <taxon>Bacilli</taxon>
        <taxon>Lactobacillales</taxon>
        <taxon>Lactobacillaceae</taxon>
        <taxon>Schleiferilactobacillus</taxon>
    </lineage>
</organism>
<dbReference type="OrthoDB" id="2333817at2"/>
<dbReference type="AlphaFoldDB" id="A0A0R1XD34"/>
<accession>A0A0R1XD34</accession>